<dbReference type="PANTHER" id="PTHR48167">
    <property type="entry name" value="EXPRESSED PROTEIN"/>
    <property type="match status" value="1"/>
</dbReference>
<dbReference type="EMBL" id="JBFOLK010000009">
    <property type="protein sequence ID" value="KAL2485275.1"/>
    <property type="molecule type" value="Genomic_DNA"/>
</dbReference>
<dbReference type="AlphaFoldDB" id="A0ABD1RA51"/>
<comment type="caution">
    <text evidence="1">The sequence shown here is derived from an EMBL/GenBank/DDBJ whole genome shotgun (WGS) entry which is preliminary data.</text>
</comment>
<keyword evidence="1" id="KW-0689">Ribosomal protein</keyword>
<keyword evidence="1" id="KW-0687">Ribonucleoprotein</keyword>
<dbReference type="InterPro" id="IPR012677">
    <property type="entry name" value="Nucleotide-bd_a/b_plait_sf"/>
</dbReference>
<evidence type="ECO:0000313" key="1">
    <source>
        <dbReference type="EMBL" id="KAL2485275.1"/>
    </source>
</evidence>
<gene>
    <name evidence="1" type="ORF">Adt_30031</name>
</gene>
<reference evidence="2" key="1">
    <citation type="submission" date="2024-07" db="EMBL/GenBank/DDBJ databases">
        <title>Two chromosome-level genome assemblies of Korean endemic species Abeliophyllum distichum and Forsythia ovata (Oleaceae).</title>
        <authorList>
            <person name="Jang H."/>
        </authorList>
    </citation>
    <scope>NUCLEOTIDE SEQUENCE [LARGE SCALE GENOMIC DNA]</scope>
</reference>
<dbReference type="Proteomes" id="UP001604336">
    <property type="component" value="Unassembled WGS sequence"/>
</dbReference>
<dbReference type="Gene3D" id="3.30.70.330">
    <property type="match status" value="1"/>
</dbReference>
<dbReference type="PANTHER" id="PTHR48167:SF2">
    <property type="entry name" value="EXPRESSED PROTEIN"/>
    <property type="match status" value="1"/>
</dbReference>
<proteinExistence type="predicted"/>
<organism evidence="1 2">
    <name type="scientific">Abeliophyllum distichum</name>
    <dbReference type="NCBI Taxonomy" id="126358"/>
    <lineage>
        <taxon>Eukaryota</taxon>
        <taxon>Viridiplantae</taxon>
        <taxon>Streptophyta</taxon>
        <taxon>Embryophyta</taxon>
        <taxon>Tracheophyta</taxon>
        <taxon>Spermatophyta</taxon>
        <taxon>Magnoliopsida</taxon>
        <taxon>eudicotyledons</taxon>
        <taxon>Gunneridae</taxon>
        <taxon>Pentapetalae</taxon>
        <taxon>asterids</taxon>
        <taxon>lamiids</taxon>
        <taxon>Lamiales</taxon>
        <taxon>Oleaceae</taxon>
        <taxon>Forsythieae</taxon>
        <taxon>Abeliophyllum</taxon>
    </lineage>
</organism>
<dbReference type="InterPro" id="IPR035979">
    <property type="entry name" value="RBD_domain_sf"/>
</dbReference>
<name>A0ABD1RA51_9LAMI</name>
<sequence>MNLLNRASMKSISLIQMAHQNQGLGSIIRGSSRFFSTEADDASQGQSQEPSNPFLQNPSSGLVYGRLSGITKHTLKSDVVNLLEGCNLGLDDVKVEYSRSYMPSSIMLQFPSRNAYNAALRGISRKGRLFRLERADRSQWDLIAPFDGKAILLQGIPRNALPDDIERFLTGCQYDTSSMQIFMRQTNQGPIRMAVVRFLSPALAAHAQITKNRGFCLNNQISVQVLL</sequence>
<evidence type="ECO:0000313" key="2">
    <source>
        <dbReference type="Proteomes" id="UP001604336"/>
    </source>
</evidence>
<keyword evidence="2" id="KW-1185">Reference proteome</keyword>
<dbReference type="GO" id="GO:0005840">
    <property type="term" value="C:ribosome"/>
    <property type="evidence" value="ECO:0007669"/>
    <property type="project" value="UniProtKB-KW"/>
</dbReference>
<protein>
    <submittedName>
        <fullName evidence="1">Ribosomal protein S24e family protein</fullName>
    </submittedName>
</protein>
<dbReference type="SUPFAM" id="SSF54928">
    <property type="entry name" value="RNA-binding domain, RBD"/>
    <property type="match status" value="1"/>
</dbReference>
<accession>A0ABD1RA51</accession>